<sequence length="130" mass="15153">MDEFRHIQSRSDILSTLEHLNEEEKLIEQDIDSFLKKENELQLLMTSLIKHMANISLIESDSERLANLMNFTSVMADNVSYKIRSFDLVKNRVSECLKQVEDIIDLRSCTDGIQKSLADEDYEKAARHIY</sequence>
<proteinExistence type="predicted"/>
<dbReference type="OrthoDB" id="47059at2759"/>
<keyword evidence="3" id="KW-1185">Reference proteome</keyword>
<protein>
    <recommendedName>
        <fullName evidence="1">Conserved oligomeric Golgi complex subunit 4 N-terminal domain-containing protein</fullName>
    </recommendedName>
</protein>
<feature type="domain" description="Conserved oligomeric Golgi complex subunit 4 N-terminal" evidence="1">
    <location>
        <begin position="47"/>
        <end position="129"/>
    </location>
</feature>
<dbReference type="InterPro" id="IPR048680">
    <property type="entry name" value="COG4_N"/>
</dbReference>
<evidence type="ECO:0000313" key="3">
    <source>
        <dbReference type="Proteomes" id="UP000194236"/>
    </source>
</evidence>
<evidence type="ECO:0000313" key="2">
    <source>
        <dbReference type="EMBL" id="OTF72732.1"/>
    </source>
</evidence>
<feature type="non-terminal residue" evidence="2">
    <location>
        <position position="130"/>
    </location>
</feature>
<reference evidence="2 3" key="1">
    <citation type="submission" date="2017-03" db="EMBL/GenBank/DDBJ databases">
        <title>Genome Survey of Euroglyphus maynei.</title>
        <authorList>
            <person name="Arlian L.G."/>
            <person name="Morgan M.S."/>
            <person name="Rider S.D."/>
        </authorList>
    </citation>
    <scope>NUCLEOTIDE SEQUENCE [LARGE SCALE GENOMIC DNA]</scope>
    <source>
        <strain evidence="2">Arlian Lab</strain>
        <tissue evidence="2">Whole body</tissue>
    </source>
</reference>
<comment type="caution">
    <text evidence="2">The sequence shown here is derived from an EMBL/GenBank/DDBJ whole genome shotgun (WGS) entry which is preliminary data.</text>
</comment>
<dbReference type="GO" id="GO:0007030">
    <property type="term" value="P:Golgi organization"/>
    <property type="evidence" value="ECO:0007669"/>
    <property type="project" value="TreeGrafter"/>
</dbReference>
<dbReference type="EMBL" id="MUJZ01054901">
    <property type="protein sequence ID" value="OTF72732.1"/>
    <property type="molecule type" value="Genomic_DNA"/>
</dbReference>
<accession>A0A1Y3AW66</accession>
<dbReference type="InterPro" id="IPR048682">
    <property type="entry name" value="COG4"/>
</dbReference>
<gene>
    <name evidence="2" type="ORF">BLA29_012752</name>
</gene>
<dbReference type="Pfam" id="PF20663">
    <property type="entry name" value="COG4_N"/>
    <property type="match status" value="1"/>
</dbReference>
<organism evidence="2 3">
    <name type="scientific">Euroglyphus maynei</name>
    <name type="common">Mayne's house dust mite</name>
    <dbReference type="NCBI Taxonomy" id="6958"/>
    <lineage>
        <taxon>Eukaryota</taxon>
        <taxon>Metazoa</taxon>
        <taxon>Ecdysozoa</taxon>
        <taxon>Arthropoda</taxon>
        <taxon>Chelicerata</taxon>
        <taxon>Arachnida</taxon>
        <taxon>Acari</taxon>
        <taxon>Acariformes</taxon>
        <taxon>Sarcoptiformes</taxon>
        <taxon>Astigmata</taxon>
        <taxon>Psoroptidia</taxon>
        <taxon>Analgoidea</taxon>
        <taxon>Pyroglyphidae</taxon>
        <taxon>Pyroglyphinae</taxon>
        <taxon>Euroglyphus</taxon>
    </lineage>
</organism>
<dbReference type="GO" id="GO:0017119">
    <property type="term" value="C:Golgi transport complex"/>
    <property type="evidence" value="ECO:0007669"/>
    <property type="project" value="TreeGrafter"/>
</dbReference>
<dbReference type="Proteomes" id="UP000194236">
    <property type="component" value="Unassembled WGS sequence"/>
</dbReference>
<dbReference type="AlphaFoldDB" id="A0A1Y3AW66"/>
<dbReference type="GO" id="GO:0006890">
    <property type="term" value="P:retrograde vesicle-mediated transport, Golgi to endoplasmic reticulum"/>
    <property type="evidence" value="ECO:0007669"/>
    <property type="project" value="TreeGrafter"/>
</dbReference>
<name>A0A1Y3AW66_EURMA</name>
<dbReference type="PANTHER" id="PTHR24016">
    <property type="entry name" value="CONSERVED OLIGOMERIC GOLGI COMPLEX SUBUNIT 4"/>
    <property type="match status" value="1"/>
</dbReference>
<evidence type="ECO:0000259" key="1">
    <source>
        <dbReference type="Pfam" id="PF20663"/>
    </source>
</evidence>
<dbReference type="PANTHER" id="PTHR24016:SF0">
    <property type="entry name" value="CONSERVED OLIGOMERIC GOLGI COMPLEX SUBUNIT 4"/>
    <property type="match status" value="1"/>
</dbReference>